<dbReference type="Proteomes" id="UP000326678">
    <property type="component" value="Chromosome Gxm1"/>
</dbReference>
<keyword evidence="3" id="KW-1185">Reference proteome</keyword>
<proteinExistence type="predicted"/>
<accession>A0A5P8W9G6</accession>
<evidence type="ECO:0000313" key="3">
    <source>
        <dbReference type="Proteomes" id="UP000326678"/>
    </source>
</evidence>
<name>A0A5P8W9G6_9NOSO</name>
<evidence type="ECO:0000256" key="1">
    <source>
        <dbReference type="SAM" id="MobiDB-lite"/>
    </source>
</evidence>
<feature type="region of interest" description="Disordered" evidence="1">
    <location>
        <begin position="20"/>
        <end position="42"/>
    </location>
</feature>
<organism evidence="2 3">
    <name type="scientific">Nostoc sphaeroides CCNUC1</name>
    <dbReference type="NCBI Taxonomy" id="2653204"/>
    <lineage>
        <taxon>Bacteria</taxon>
        <taxon>Bacillati</taxon>
        <taxon>Cyanobacteriota</taxon>
        <taxon>Cyanophyceae</taxon>
        <taxon>Nostocales</taxon>
        <taxon>Nostocaceae</taxon>
        <taxon>Nostoc</taxon>
    </lineage>
</organism>
<dbReference type="AlphaFoldDB" id="A0A5P8W9G6"/>
<gene>
    <name evidence="2" type="ORF">GXM_06804</name>
</gene>
<reference evidence="2 3" key="1">
    <citation type="submission" date="2019-10" db="EMBL/GenBank/DDBJ databases">
        <title>Genomic and transcriptomic insights into the perfect genentic adaptation of a filamentous nitrogen-fixing cyanobacterium to rice fields.</title>
        <authorList>
            <person name="Chen Z."/>
        </authorList>
    </citation>
    <scope>NUCLEOTIDE SEQUENCE [LARGE SCALE GENOMIC DNA]</scope>
    <source>
        <strain evidence="2">CCNUC1</strain>
    </source>
</reference>
<dbReference type="KEGG" id="nsh:GXM_06804"/>
<feature type="compositionally biased region" description="Basic and acidic residues" evidence="1">
    <location>
        <begin position="23"/>
        <end position="35"/>
    </location>
</feature>
<sequence>MGYNITSRGVGARQCRAPTRVPHQNDNRYTRKEQETSYVIRN</sequence>
<evidence type="ECO:0000313" key="2">
    <source>
        <dbReference type="EMBL" id="QFS49310.1"/>
    </source>
</evidence>
<dbReference type="EMBL" id="CP045226">
    <property type="protein sequence ID" value="QFS49310.1"/>
    <property type="molecule type" value="Genomic_DNA"/>
</dbReference>
<protein>
    <submittedName>
        <fullName evidence="2">Uncharacterized protein</fullName>
    </submittedName>
</protein>